<organism evidence="2 3">
    <name type="scientific">Ilyodon furcidens</name>
    <name type="common">goldbreast splitfin</name>
    <dbReference type="NCBI Taxonomy" id="33524"/>
    <lineage>
        <taxon>Eukaryota</taxon>
        <taxon>Metazoa</taxon>
        <taxon>Chordata</taxon>
        <taxon>Craniata</taxon>
        <taxon>Vertebrata</taxon>
        <taxon>Euteleostomi</taxon>
        <taxon>Actinopterygii</taxon>
        <taxon>Neopterygii</taxon>
        <taxon>Teleostei</taxon>
        <taxon>Neoteleostei</taxon>
        <taxon>Acanthomorphata</taxon>
        <taxon>Ovalentaria</taxon>
        <taxon>Atherinomorphae</taxon>
        <taxon>Cyprinodontiformes</taxon>
        <taxon>Goodeidae</taxon>
        <taxon>Ilyodon</taxon>
    </lineage>
</organism>
<keyword evidence="3" id="KW-1185">Reference proteome</keyword>
<dbReference type="EMBL" id="JAHRIQ010011715">
    <property type="protein sequence ID" value="MEQ2223986.1"/>
    <property type="molecule type" value="Genomic_DNA"/>
</dbReference>
<evidence type="ECO:0000256" key="1">
    <source>
        <dbReference type="SAM" id="MobiDB-lite"/>
    </source>
</evidence>
<dbReference type="Proteomes" id="UP001482620">
    <property type="component" value="Unassembled WGS sequence"/>
</dbReference>
<accession>A0ABV0SVX6</accession>
<proteinExistence type="predicted"/>
<feature type="compositionally biased region" description="Polar residues" evidence="1">
    <location>
        <begin position="62"/>
        <end position="86"/>
    </location>
</feature>
<comment type="caution">
    <text evidence="2">The sequence shown here is derived from an EMBL/GenBank/DDBJ whole genome shotgun (WGS) entry which is preliminary data.</text>
</comment>
<feature type="compositionally biased region" description="Low complexity" evidence="1">
    <location>
        <begin position="118"/>
        <end position="132"/>
    </location>
</feature>
<protein>
    <submittedName>
        <fullName evidence="2">Uncharacterized protein</fullName>
    </submittedName>
</protein>
<sequence>MHTPLLPLHSSSWSQSDSAQRNLTIRNNERSVIAAATARLHLLSANSSILQCALCRMGCSTSSQTSAVDTTRPNSKPEESNGTSTKGAAEENGTVAEDSETIPDQTPAEGSNAKPESKATAAATSTESSPASLPAGEESPPSADTKPATAGGAEDAPVEAPPADSSAKAEPSSQEVAAPEQGTATDSEPQPEVAPAPSE</sequence>
<name>A0ABV0SVX6_9TELE</name>
<gene>
    <name evidence="2" type="ORF">ILYODFUR_002700</name>
</gene>
<evidence type="ECO:0000313" key="3">
    <source>
        <dbReference type="Proteomes" id="UP001482620"/>
    </source>
</evidence>
<feature type="region of interest" description="Disordered" evidence="1">
    <location>
        <begin position="62"/>
        <end position="199"/>
    </location>
</feature>
<evidence type="ECO:0000313" key="2">
    <source>
        <dbReference type="EMBL" id="MEQ2223986.1"/>
    </source>
</evidence>
<reference evidence="2 3" key="1">
    <citation type="submission" date="2021-06" db="EMBL/GenBank/DDBJ databases">
        <authorList>
            <person name="Palmer J.M."/>
        </authorList>
    </citation>
    <scope>NUCLEOTIDE SEQUENCE [LARGE SCALE GENOMIC DNA]</scope>
    <source>
        <strain evidence="3">if_2019</strain>
        <tissue evidence="2">Muscle</tissue>
    </source>
</reference>